<dbReference type="SUPFAM" id="SSF51445">
    <property type="entry name" value="(Trans)glycosidases"/>
    <property type="match status" value="1"/>
</dbReference>
<evidence type="ECO:0000256" key="1">
    <source>
        <dbReference type="SAM" id="Phobius"/>
    </source>
</evidence>
<dbReference type="Gene3D" id="3.20.20.80">
    <property type="entry name" value="Glycosidases"/>
    <property type="match status" value="1"/>
</dbReference>
<dbReference type="InterPro" id="IPR017853">
    <property type="entry name" value="GH"/>
</dbReference>
<proteinExistence type="predicted"/>
<feature type="transmembrane region" description="Helical" evidence="1">
    <location>
        <begin position="6"/>
        <end position="23"/>
    </location>
</feature>
<organism evidence="2 3">
    <name type="scientific">Vitis vinifera</name>
    <name type="common">Grape</name>
    <dbReference type="NCBI Taxonomy" id="29760"/>
    <lineage>
        <taxon>Eukaryota</taxon>
        <taxon>Viridiplantae</taxon>
        <taxon>Streptophyta</taxon>
        <taxon>Embryophyta</taxon>
        <taxon>Tracheophyta</taxon>
        <taxon>Spermatophyta</taxon>
        <taxon>Magnoliopsida</taxon>
        <taxon>eudicotyledons</taxon>
        <taxon>Gunneridae</taxon>
        <taxon>Pentapetalae</taxon>
        <taxon>rosids</taxon>
        <taxon>Vitales</taxon>
        <taxon>Vitaceae</taxon>
        <taxon>Viteae</taxon>
        <taxon>Vitis</taxon>
    </lineage>
</organism>
<reference evidence="2 3" key="1">
    <citation type="journal article" date="2018" name="PLoS Genet.">
        <title>Population sequencing reveals clonal diversity and ancestral inbreeding in the grapevine cultivar Chardonnay.</title>
        <authorList>
            <person name="Roach M.J."/>
            <person name="Johnson D.L."/>
            <person name="Bohlmann J."/>
            <person name="van Vuuren H.J."/>
            <person name="Jones S.J."/>
            <person name="Pretorius I.S."/>
            <person name="Schmidt S.A."/>
            <person name="Borneman A.R."/>
        </authorList>
    </citation>
    <scope>NUCLEOTIDE SEQUENCE [LARGE SCALE GENOMIC DNA]</scope>
    <source>
        <strain evidence="3">cv. Chardonnay</strain>
        <tissue evidence="2">Leaf</tissue>
    </source>
</reference>
<evidence type="ECO:0000313" key="3">
    <source>
        <dbReference type="Proteomes" id="UP000288805"/>
    </source>
</evidence>
<sequence length="167" mass="19155">MSMTEEFAIVPITIVFFYWRLNYLSYSRGFALKDVQVPPPFGCFMFNVDGYSPVDQSFFALLESLKRGTWLGVSSLWWRGFCNYAILDVPGYVGMPVVGFEKEIRSLLKKLEARKGRGLRSQVDKQGGQIGLVVDCEWAEAFSDKIEDKVAAARRLDFQLGWYFPYT</sequence>
<evidence type="ECO:0000313" key="2">
    <source>
        <dbReference type="EMBL" id="RVX23940.1"/>
    </source>
</evidence>
<comment type="caution">
    <text evidence="2">The sequence shown here is derived from an EMBL/GenBank/DDBJ whole genome shotgun (WGS) entry which is preliminary data.</text>
</comment>
<accession>A0A438KRV0</accession>
<dbReference type="EMBL" id="QGNW01000001">
    <property type="protein sequence ID" value="RVX23940.1"/>
    <property type="molecule type" value="Genomic_DNA"/>
</dbReference>
<dbReference type="Proteomes" id="UP000288805">
    <property type="component" value="Unassembled WGS sequence"/>
</dbReference>
<dbReference type="AlphaFoldDB" id="A0A438KRV0"/>
<keyword evidence="1" id="KW-0472">Membrane</keyword>
<name>A0A438KRV0_VITVI</name>
<keyword evidence="1" id="KW-1133">Transmembrane helix</keyword>
<protein>
    <submittedName>
        <fullName evidence="2">Beta-glucosidase 4</fullName>
    </submittedName>
</protein>
<keyword evidence="1" id="KW-0812">Transmembrane</keyword>
<gene>
    <name evidence="2" type="primary">BGLU4_0</name>
    <name evidence="2" type="ORF">CK203_000181</name>
</gene>